<dbReference type="PANTHER" id="PTHR11528">
    <property type="entry name" value="HEAT SHOCK PROTEIN 90 FAMILY MEMBER"/>
    <property type="match status" value="1"/>
</dbReference>
<dbReference type="AlphaFoldDB" id="A0A7M1KFG3"/>
<dbReference type="Proteomes" id="UP000594923">
    <property type="component" value="Chromosome"/>
</dbReference>
<dbReference type="GO" id="GO:0005524">
    <property type="term" value="F:ATP binding"/>
    <property type="evidence" value="ECO:0007669"/>
    <property type="project" value="UniProtKB-KW"/>
</dbReference>
<protein>
    <submittedName>
        <fullName evidence="6">ATP-binding protein</fullName>
    </submittedName>
</protein>
<proteinExistence type="inferred from homology"/>
<dbReference type="InterPro" id="IPR036890">
    <property type="entry name" value="HATPase_C_sf"/>
</dbReference>
<evidence type="ECO:0000256" key="3">
    <source>
        <dbReference type="ARBA" id="ARBA00022840"/>
    </source>
</evidence>
<feature type="binding site" evidence="5">
    <location>
        <position position="43"/>
    </location>
    <ligand>
        <name>ATP</name>
        <dbReference type="ChEBI" id="CHEBI:30616"/>
    </ligand>
</feature>
<dbReference type="SUPFAM" id="SSF54211">
    <property type="entry name" value="Ribosomal protein S5 domain 2-like"/>
    <property type="match status" value="1"/>
</dbReference>
<reference evidence="6 7" key="1">
    <citation type="submission" date="2020-10" db="EMBL/GenBank/DDBJ databases">
        <title>High quality whole genome sequence of Pseudomonas poae PMA22.</title>
        <authorList>
            <person name="Hernandez J.G."/>
            <person name="Rodriguez P."/>
            <person name="Cuevas C."/>
            <person name="de la Calle F."/>
            <person name="Galan B."/>
            <person name="Garcia J.L."/>
        </authorList>
    </citation>
    <scope>NUCLEOTIDE SEQUENCE [LARGE SCALE GENOMIC DNA]</scope>
    <source>
        <strain evidence="6 7">PMA22</strain>
    </source>
</reference>
<keyword evidence="3 5" id="KW-0067">ATP-binding</keyword>
<evidence type="ECO:0000256" key="2">
    <source>
        <dbReference type="ARBA" id="ARBA00022741"/>
    </source>
</evidence>
<evidence type="ECO:0000256" key="1">
    <source>
        <dbReference type="ARBA" id="ARBA00008239"/>
    </source>
</evidence>
<evidence type="ECO:0000256" key="5">
    <source>
        <dbReference type="PIRSR" id="PIRSR002583-1"/>
    </source>
</evidence>
<dbReference type="InterPro" id="IPR001404">
    <property type="entry name" value="Hsp90_fam"/>
</dbReference>
<dbReference type="RefSeq" id="WP_197626585.1">
    <property type="nucleotide sequence ID" value="NZ_CP063073.1"/>
</dbReference>
<evidence type="ECO:0000256" key="4">
    <source>
        <dbReference type="ARBA" id="ARBA00023186"/>
    </source>
</evidence>
<evidence type="ECO:0000313" key="7">
    <source>
        <dbReference type="Proteomes" id="UP000594923"/>
    </source>
</evidence>
<gene>
    <name evidence="6" type="ORF">IMF22_26655</name>
</gene>
<organism evidence="6 7">
    <name type="scientific">Pseudomonas poae</name>
    <dbReference type="NCBI Taxonomy" id="200451"/>
    <lineage>
        <taxon>Bacteria</taxon>
        <taxon>Pseudomonadati</taxon>
        <taxon>Pseudomonadota</taxon>
        <taxon>Gammaproteobacteria</taxon>
        <taxon>Pseudomonadales</taxon>
        <taxon>Pseudomonadaceae</taxon>
        <taxon>Pseudomonas</taxon>
    </lineage>
</organism>
<dbReference type="GO" id="GO:0016887">
    <property type="term" value="F:ATP hydrolysis activity"/>
    <property type="evidence" value="ECO:0007669"/>
    <property type="project" value="InterPro"/>
</dbReference>
<keyword evidence="2 5" id="KW-0547">Nucleotide-binding</keyword>
<dbReference type="SUPFAM" id="SSF55874">
    <property type="entry name" value="ATPase domain of HSP90 chaperone/DNA topoisomerase II/histidine kinase"/>
    <property type="match status" value="1"/>
</dbReference>
<dbReference type="Gene3D" id="3.30.565.10">
    <property type="entry name" value="Histidine kinase-like ATPase, C-terminal domain"/>
    <property type="match status" value="1"/>
</dbReference>
<dbReference type="EMBL" id="CP063073">
    <property type="protein sequence ID" value="QOQ75015.1"/>
    <property type="molecule type" value="Genomic_DNA"/>
</dbReference>
<dbReference type="Gene3D" id="3.30.230.80">
    <property type="match status" value="1"/>
</dbReference>
<feature type="binding site" evidence="5">
    <location>
        <position position="172"/>
    </location>
    <ligand>
        <name>ATP</name>
        <dbReference type="ChEBI" id="CHEBI:30616"/>
    </ligand>
</feature>
<name>A0A7M1KFG3_9PSED</name>
<dbReference type="Pfam" id="PF00183">
    <property type="entry name" value="HSP90"/>
    <property type="match status" value="1"/>
</dbReference>
<comment type="similarity">
    <text evidence="1">Belongs to the heat shock protein 90 family.</text>
</comment>
<feature type="binding site" evidence="5">
    <location>
        <position position="47"/>
    </location>
    <ligand>
        <name>ATP</name>
        <dbReference type="ChEBI" id="CHEBI:30616"/>
    </ligand>
</feature>
<dbReference type="InterPro" id="IPR020568">
    <property type="entry name" value="Ribosomal_Su5_D2-typ_SF"/>
</dbReference>
<evidence type="ECO:0000313" key="6">
    <source>
        <dbReference type="EMBL" id="QOQ75015.1"/>
    </source>
</evidence>
<dbReference type="GO" id="GO:0140662">
    <property type="term" value="F:ATP-dependent protein folding chaperone"/>
    <property type="evidence" value="ECO:0007669"/>
    <property type="project" value="InterPro"/>
</dbReference>
<dbReference type="Pfam" id="PF13589">
    <property type="entry name" value="HATPase_c_3"/>
    <property type="match status" value="1"/>
</dbReference>
<dbReference type="PRINTS" id="PR00775">
    <property type="entry name" value="HEATSHOCK90"/>
</dbReference>
<keyword evidence="4" id="KW-0143">Chaperone</keyword>
<dbReference type="GO" id="GO:0051082">
    <property type="term" value="F:unfolded protein binding"/>
    <property type="evidence" value="ECO:0007669"/>
    <property type="project" value="InterPro"/>
</dbReference>
<feature type="binding site" evidence="5">
    <location>
        <position position="83"/>
    </location>
    <ligand>
        <name>ATP</name>
        <dbReference type="ChEBI" id="CHEBI:30616"/>
    </ligand>
</feature>
<accession>A0A7M1KFG3</accession>
<dbReference type="PIRSF" id="PIRSF002583">
    <property type="entry name" value="Hsp90"/>
    <property type="match status" value="1"/>
</dbReference>
<dbReference type="InterPro" id="IPR020575">
    <property type="entry name" value="Hsp90_N"/>
</dbReference>
<sequence>MDIDSGSATNDCARIHRAGVDLNGLMSVLGKHLYSTPNVALRELVQNAHDSILRRRLEQGDWQGEGRIEVVGDPQSNTITITDTGAGLTEHEIHAYLATVGVGYTRGLRETGEDAGSLIGMFGLGFLSAFVLAKRVIVRSTSYQQPQLGFCYQSSNAEQYSVEPCEARPVGTRITLELHEQHRVLAEAASLRAILERYCALLEVPIHVAGGASEAINREPPPWRLPVESAVHPLQLHKRELAFAKGFEHTFEPICCIPVGSHEQPDLQGLLWVQDGATYGSNDNRHLSVFLRGMLLDDNARDLLPSWAGFVGGVIESKHLTPTASREALQRDQHYTATRHAIGEALIHGLLKLAEHQPQAWRRVLSRHNESLLGATLCDQRLFDLLKDNLRIPTTQGDLRASDLHVAGVVHVLLDSQDGFETMLFHALGFPVAHGNRYAVLPFLRLWCEAQGIRLVELGSESGNRQLFTPVSMPTSQFDWLSAQLAVNEELVVARFAPEALPMVVVSNHEGQLKNRLESDEADRRIASAALHLARQYTQQITVQAANRLYLNLANPAVEALIQAIDGNSSGALDAARLLKTFKVIISGQAAGQTPADLTEALEGLAQSVQILLSR</sequence>